<reference evidence="3" key="2">
    <citation type="submission" date="2011-03" db="EMBL/GenBank/DDBJ databases">
        <title>Comparative genomics and transcriptomics of Neospora caninum and Toxoplasma gondii.</title>
        <authorList>
            <person name="Reid A.J."/>
            <person name="Sohal A."/>
            <person name="Harris D."/>
            <person name="Quail M."/>
            <person name="Sanders M."/>
            <person name="Berriman M."/>
            <person name="Wastling J.M."/>
            <person name="Pain A."/>
        </authorList>
    </citation>
    <scope>NUCLEOTIDE SEQUENCE</scope>
    <source>
        <strain evidence="3">Liverpool</strain>
    </source>
</reference>
<feature type="compositionally biased region" description="Acidic residues" evidence="1">
    <location>
        <begin position="712"/>
        <end position="729"/>
    </location>
</feature>
<feature type="compositionally biased region" description="Low complexity" evidence="1">
    <location>
        <begin position="372"/>
        <end position="381"/>
    </location>
</feature>
<feature type="region of interest" description="Disordered" evidence="1">
    <location>
        <begin position="507"/>
        <end position="557"/>
    </location>
</feature>
<feature type="transmembrane region" description="Helical" evidence="2">
    <location>
        <begin position="388"/>
        <end position="413"/>
    </location>
</feature>
<keyword evidence="2" id="KW-1133">Transmembrane helix</keyword>
<dbReference type="GeneID" id="13442353"/>
<sequence length="729" mass="77483">MTNWRRLRAPERQRALKLLYLLAPYLLFCGVTIPRCSASCSLSCVKRTQAERTENEAAASLPSSASTRDSHVASYGSDLRARATFLSPSEERTAADEGEAELGNGEARRGDVDSKADLGEKSHKNGCLLLGAGAPPCCRTSSCGDGPQVGQKTSRDRQNLSSPRDAPPASQAAALPVSPRSLEAVESSPDVLQKSEEIAQPTDKDAAETAKEKGAQAIGSHSHPGRQKRDTERPDAPQAAEATRKHLTPSGEVASEAYSESAPIPAKNLTQESGIESAGHEKHSGGQGSGPGSSAASAEKADSASKTNGKGDSSPLAGPKEELRSSEKRFMQVALPAVEDTERHALTDGATKPQSTIWEKRGTDRMPKAKDGAPSSASTSSGGFPMPLWVLMVSIVGFVAVAAVGLLVVFVFFRSHRLRHRKKREAKLMLRKMIRSNSVPTPELVSRYAREMREEDGPGERRCSLPQSGGGKAPLPPPHGVPAAPKKRAGVSRTGFAKGVKLPFRSRRKLSGVAQGAPSGEARERTLSTSSSLSPSRPVSGVPDESLPRASDPRLMPGGVVPSGWKKAGDSLGFFSFASREGTAEIPLSPAGVLDVPEVRNEFASTPSPQEAKRGRNKWVVVARHQHLFHPPQNNLGNLRNDRDDACCGRQTWASEVAEDAGCGGAGGLEDPSEGWSSDIPSHMMQTAIHRETEVIDEDAIVEFDATVPLENTDEGEAGEDEDGSVDRK</sequence>
<dbReference type="InParanoid" id="F0VK21"/>
<dbReference type="Proteomes" id="UP000007494">
    <property type="component" value="Chromosome X"/>
</dbReference>
<feature type="region of interest" description="Disordered" evidence="1">
    <location>
        <begin position="141"/>
        <end position="325"/>
    </location>
</feature>
<evidence type="ECO:0000313" key="4">
    <source>
        <dbReference type="EMBL" id="CEL69131.1"/>
    </source>
</evidence>
<reference evidence="5" key="3">
    <citation type="journal article" date="2012" name="PLoS Pathog.">
        <title>Comparative genomics of the apicomplexan parasites Toxoplasma gondii and Neospora caninum: Coccidia differing in host range and transmission strategy.</title>
        <authorList>
            <person name="Reid A.J."/>
            <person name="Vermont S.J."/>
            <person name="Cotton J.A."/>
            <person name="Harris D."/>
            <person name="Hill-Cawthorne G.A."/>
            <person name="Konen-Waisman S."/>
            <person name="Latham S.M."/>
            <person name="Mourier T."/>
            <person name="Norton R."/>
            <person name="Quail M.A."/>
            <person name="Sanders M."/>
            <person name="Shanmugam D."/>
            <person name="Sohal A."/>
            <person name="Wasmuth J.D."/>
            <person name="Brunk B."/>
            <person name="Grigg M.E."/>
            <person name="Howard J.C."/>
            <person name="Parkinson J."/>
            <person name="Roos D.S."/>
            <person name="Trees A.J."/>
            <person name="Berriman M."/>
            <person name="Pain A."/>
            <person name="Wastling J.M."/>
        </authorList>
    </citation>
    <scope>NUCLEOTIDE SEQUENCE [LARGE SCALE GENOMIC DNA]</scope>
    <source>
        <strain evidence="5">Liverpool</strain>
    </source>
</reference>
<feature type="region of interest" description="Disordered" evidence="1">
    <location>
        <begin position="337"/>
        <end position="381"/>
    </location>
</feature>
<feature type="compositionally biased region" description="Basic and acidic residues" evidence="1">
    <location>
        <begin position="106"/>
        <end position="117"/>
    </location>
</feature>
<feature type="region of interest" description="Disordered" evidence="1">
    <location>
        <begin position="452"/>
        <end position="492"/>
    </location>
</feature>
<accession>F0VK21</accession>
<dbReference type="OMA" id="LWVLMVS"/>
<evidence type="ECO:0000313" key="3">
    <source>
        <dbReference type="EMBL" id="CBZ54422.1"/>
    </source>
</evidence>
<evidence type="ECO:0000313" key="5">
    <source>
        <dbReference type="Proteomes" id="UP000007494"/>
    </source>
</evidence>
<name>F0VK21_NEOCL</name>
<gene>
    <name evidence="4" type="ORF">BN1204_048510</name>
    <name evidence="3" type="ORF">NCLIV_048510</name>
</gene>
<keyword evidence="5" id="KW-1185">Reference proteome</keyword>
<feature type="compositionally biased region" description="Basic and acidic residues" evidence="1">
    <location>
        <begin position="358"/>
        <end position="371"/>
    </location>
</feature>
<dbReference type="RefSeq" id="XP_003884452.1">
    <property type="nucleotide sequence ID" value="XM_003884403.1"/>
</dbReference>
<reference evidence="3" key="1">
    <citation type="submission" date="2011-02" db="EMBL/GenBank/DDBJ databases">
        <authorList>
            <person name="Aslett M."/>
        </authorList>
    </citation>
    <scope>NUCLEOTIDE SEQUENCE</scope>
    <source>
        <strain evidence="3">Liverpool</strain>
    </source>
</reference>
<dbReference type="eggNOG" id="ENOG502QYWB">
    <property type="taxonomic scope" value="Eukaryota"/>
</dbReference>
<evidence type="ECO:0000256" key="2">
    <source>
        <dbReference type="SAM" id="Phobius"/>
    </source>
</evidence>
<dbReference type="EMBL" id="LN714485">
    <property type="protein sequence ID" value="CEL69131.1"/>
    <property type="molecule type" value="Genomic_DNA"/>
</dbReference>
<feature type="compositionally biased region" description="Basic and acidic residues" evidence="1">
    <location>
        <begin position="193"/>
        <end position="214"/>
    </location>
</feature>
<feature type="compositionally biased region" description="Basic and acidic residues" evidence="1">
    <location>
        <begin position="452"/>
        <end position="463"/>
    </location>
</feature>
<dbReference type="OrthoDB" id="331447at2759"/>
<reference evidence="4" key="4">
    <citation type="journal article" date="2015" name="PLoS ONE">
        <title>Comprehensive Evaluation of Toxoplasma gondii VEG and Neospora caninum LIV Genomes with Tachyzoite Stage Transcriptome and Proteome Defines Novel Transcript Features.</title>
        <authorList>
            <person name="Ramaprasad A."/>
            <person name="Mourier T."/>
            <person name="Naeem R."/>
            <person name="Malas T.B."/>
            <person name="Moussa E."/>
            <person name="Panigrahi A."/>
            <person name="Vermont S.J."/>
            <person name="Otto T.D."/>
            <person name="Wastling J."/>
            <person name="Pain A."/>
        </authorList>
    </citation>
    <scope>NUCLEOTIDE SEQUENCE</scope>
    <source>
        <strain evidence="4">Liverpool</strain>
    </source>
</reference>
<feature type="region of interest" description="Disordered" evidence="1">
    <location>
        <begin position="706"/>
        <end position="729"/>
    </location>
</feature>
<keyword evidence="2" id="KW-0812">Transmembrane</keyword>
<dbReference type="AlphaFoldDB" id="F0VK21"/>
<keyword evidence="2" id="KW-0472">Membrane</keyword>
<dbReference type="EMBL" id="FR823391">
    <property type="protein sequence ID" value="CBZ54422.1"/>
    <property type="molecule type" value="Genomic_DNA"/>
</dbReference>
<evidence type="ECO:0000256" key="1">
    <source>
        <dbReference type="SAM" id="MobiDB-lite"/>
    </source>
</evidence>
<evidence type="ECO:0008006" key="6">
    <source>
        <dbReference type="Google" id="ProtNLM"/>
    </source>
</evidence>
<feature type="region of interest" description="Disordered" evidence="1">
    <location>
        <begin position="85"/>
        <end position="117"/>
    </location>
</feature>
<feature type="region of interest" description="Disordered" evidence="1">
    <location>
        <begin position="53"/>
        <end position="73"/>
    </location>
</feature>
<protein>
    <recommendedName>
        <fullName evidence="6">Transmembrane protein</fullName>
    </recommendedName>
</protein>
<proteinExistence type="predicted"/>
<dbReference type="VEuPathDB" id="ToxoDB:NCLIV_048510"/>
<organism evidence="3 5">
    <name type="scientific">Neospora caninum (strain Liverpool)</name>
    <dbReference type="NCBI Taxonomy" id="572307"/>
    <lineage>
        <taxon>Eukaryota</taxon>
        <taxon>Sar</taxon>
        <taxon>Alveolata</taxon>
        <taxon>Apicomplexa</taxon>
        <taxon>Conoidasida</taxon>
        <taxon>Coccidia</taxon>
        <taxon>Eucoccidiorida</taxon>
        <taxon>Eimeriorina</taxon>
        <taxon>Sarcocystidae</taxon>
        <taxon>Neospora</taxon>
    </lineage>
</organism>
<feature type="compositionally biased region" description="Low complexity" evidence="1">
    <location>
        <begin position="527"/>
        <end position="538"/>
    </location>
</feature>